<evidence type="ECO:0000313" key="2">
    <source>
        <dbReference type="EMBL" id="CAI9716805.1"/>
    </source>
</evidence>
<proteinExistence type="predicted"/>
<name>A0AA36AII6_OCTVU</name>
<dbReference type="EMBL" id="OX597814">
    <property type="protein sequence ID" value="CAI9716805.1"/>
    <property type="molecule type" value="Genomic_DNA"/>
</dbReference>
<protein>
    <submittedName>
        <fullName evidence="2">Uncharacterized protein</fullName>
    </submittedName>
</protein>
<sequence>MDFQTVTRKCRQKMASPSKIQEATPKMKMVKTTEKPIGSPKKETMGLSTIKLFKKEDLTIVVYKTQNKYLDEVNPSRINLGIKDIPVFLIVELYKLCYLKR</sequence>
<accession>A0AA36AII6</accession>
<feature type="region of interest" description="Disordered" evidence="1">
    <location>
        <begin position="14"/>
        <end position="42"/>
    </location>
</feature>
<evidence type="ECO:0000256" key="1">
    <source>
        <dbReference type="SAM" id="MobiDB-lite"/>
    </source>
</evidence>
<keyword evidence="3" id="KW-1185">Reference proteome</keyword>
<dbReference type="AlphaFoldDB" id="A0AA36AII6"/>
<dbReference type="Proteomes" id="UP001162480">
    <property type="component" value="Chromosome 1"/>
</dbReference>
<gene>
    <name evidence="2" type="ORF">OCTVUL_1B019377</name>
</gene>
<evidence type="ECO:0000313" key="3">
    <source>
        <dbReference type="Proteomes" id="UP001162480"/>
    </source>
</evidence>
<organism evidence="2 3">
    <name type="scientific">Octopus vulgaris</name>
    <name type="common">Common octopus</name>
    <dbReference type="NCBI Taxonomy" id="6645"/>
    <lineage>
        <taxon>Eukaryota</taxon>
        <taxon>Metazoa</taxon>
        <taxon>Spiralia</taxon>
        <taxon>Lophotrochozoa</taxon>
        <taxon>Mollusca</taxon>
        <taxon>Cephalopoda</taxon>
        <taxon>Coleoidea</taxon>
        <taxon>Octopodiformes</taxon>
        <taxon>Octopoda</taxon>
        <taxon>Incirrata</taxon>
        <taxon>Octopodidae</taxon>
        <taxon>Octopus</taxon>
    </lineage>
</organism>
<reference evidence="2" key="1">
    <citation type="submission" date="2023-08" db="EMBL/GenBank/DDBJ databases">
        <authorList>
            <person name="Alioto T."/>
            <person name="Alioto T."/>
            <person name="Gomez Garrido J."/>
        </authorList>
    </citation>
    <scope>NUCLEOTIDE SEQUENCE</scope>
</reference>